<proteinExistence type="predicted"/>
<reference evidence="1" key="1">
    <citation type="submission" date="2020-11" db="EMBL/GenBank/DDBJ databases">
        <authorList>
            <person name="Tran Van P."/>
        </authorList>
    </citation>
    <scope>NUCLEOTIDE SEQUENCE</scope>
</reference>
<evidence type="ECO:0000313" key="1">
    <source>
        <dbReference type="EMBL" id="CAD7404735.1"/>
    </source>
</evidence>
<sequence length="788" mass="89159">MVKLFRILSKRRDLNRLITSFDDVFMKIEAHINIPEHLSIKSLDNRVQKCLLVSWLGGALLCCTYSLDPITDSITSGSFPNIPLKYNNEHDIIEEGLPLKCWWPFDVTTYPTYQLTYAYQHRVDVMLLGETHLRSAMRFSLAELICHRSDRAVDVEKGGTAVLVRRGLDHHVISLPPLQHMEATAIQLVTSTGPSLAELDSDHNPVLVNLGRAVSFIDPPEKPDLKRTDWDRFTNVLRERLGPTPTFRTAAEIDRGAEFITSAIKGSLEASTPRHRPKRAPQASLPDSILRHVREKNRLRKAWQISRDPVDKANWSRKVHAVREMVREYRNSVWEDKIESLCVQDRSLWQMTRNLMRVPAPRPPIVSRNGVANSDQEKADALAEHLEAQFVPTDNPSDPVHVAHVAQVISAVSSILDYACPTWGHLTDRYIRRMQAFQSMCLRVIVDAPWSVGPSPYLTTTTHVAGTNTLPPNRNSRCQDFFIFKSDFLLSNRDYRCQDILTDIFPTLPTSPGPAHFANSLLELSMRKDLRFPGDTGGIAEREVVAASGCRKVPILRPGPHERNRSFLKVGYPVIVIPKALLLSSENSLYLASSVPLIPLSVRGCMERCGETTSRHGRSHWQFQEKLSWVAEIKTEQWLMVDLSWMGQLTAGDAVPQTMWGPDISRKIVLDRADDNAGRTTKVIPSISIFPRRQEQRGFGFSLRDWNIRFLRDEVFGKALNAFLKYFFSTVASWSFLKAPVGLAFVASTLVLPQGTSGTRLYGLTCFTTHSDLRRSRGESEWLNNGRT</sequence>
<dbReference type="AlphaFoldDB" id="A0A7R9D144"/>
<name>A0A7R9D144_TIMCR</name>
<organism evidence="1">
    <name type="scientific">Timema cristinae</name>
    <name type="common">Walking stick</name>
    <dbReference type="NCBI Taxonomy" id="61476"/>
    <lineage>
        <taxon>Eukaryota</taxon>
        <taxon>Metazoa</taxon>
        <taxon>Ecdysozoa</taxon>
        <taxon>Arthropoda</taxon>
        <taxon>Hexapoda</taxon>
        <taxon>Insecta</taxon>
        <taxon>Pterygota</taxon>
        <taxon>Neoptera</taxon>
        <taxon>Polyneoptera</taxon>
        <taxon>Phasmatodea</taxon>
        <taxon>Timematodea</taxon>
        <taxon>Timematoidea</taxon>
        <taxon>Timematidae</taxon>
        <taxon>Timema</taxon>
    </lineage>
</organism>
<accession>A0A7R9D144</accession>
<gene>
    <name evidence="1" type="ORF">TCEB3V08_LOCUS7642</name>
</gene>
<dbReference type="EMBL" id="OC319246">
    <property type="protein sequence ID" value="CAD7404735.1"/>
    <property type="molecule type" value="Genomic_DNA"/>
</dbReference>
<protein>
    <submittedName>
        <fullName evidence="1">Uncharacterized protein</fullName>
    </submittedName>
</protein>